<dbReference type="NCBIfam" id="TIGR00726">
    <property type="entry name" value="peptidoglycan editing factor PgeF"/>
    <property type="match status" value="1"/>
</dbReference>
<evidence type="ECO:0000256" key="9">
    <source>
        <dbReference type="ARBA" id="ARBA00049893"/>
    </source>
</evidence>
<dbReference type="CDD" id="cd16833">
    <property type="entry name" value="YfiH"/>
    <property type="match status" value="1"/>
</dbReference>
<dbReference type="InterPro" id="IPR003730">
    <property type="entry name" value="Cu_polyphenol_OxRdtase"/>
</dbReference>
<dbReference type="Proteomes" id="UP000243629">
    <property type="component" value="Unassembled WGS sequence"/>
</dbReference>
<keyword evidence="3" id="KW-0808">Transferase</keyword>
<dbReference type="InterPro" id="IPR011324">
    <property type="entry name" value="Cytotoxic_necrot_fac-like_cat"/>
</dbReference>
<evidence type="ECO:0000313" key="11">
    <source>
        <dbReference type="EMBL" id="SFM31998.1"/>
    </source>
</evidence>
<sequence length="248" mass="27102">MTRDWLTAKWPALAHVRTCVTTRAGGLSKAPWDSFNLATHVGDDAAAVAANRELLQQQLGCQPTWLQQTHSTRVVQADPQQLADADASWTDQPGIACAVLTADCLPVLLCDRAGTRVAAAHAGWRGLADGILEQTVAAMDTDPAELLVWFGPAIGPQAFEVGEEVMQAFLDHDDYADQAFEPAAREAHFMADLYQLARLRLKRVGVQHLYGGGLCTHADAARFYSYRRDGEQTGRMASLIWLDSRQDS</sequence>
<evidence type="ECO:0000256" key="8">
    <source>
        <dbReference type="ARBA" id="ARBA00048968"/>
    </source>
</evidence>
<organism evidence="11 12">
    <name type="scientific">Halopseudomonas yangmingensis</name>
    <dbReference type="NCBI Taxonomy" id="1720063"/>
    <lineage>
        <taxon>Bacteria</taxon>
        <taxon>Pseudomonadati</taxon>
        <taxon>Pseudomonadota</taxon>
        <taxon>Gammaproteobacteria</taxon>
        <taxon>Pseudomonadales</taxon>
        <taxon>Pseudomonadaceae</taxon>
        <taxon>Halopseudomonas</taxon>
    </lineage>
</organism>
<dbReference type="SUPFAM" id="SSF64438">
    <property type="entry name" value="CNF1/YfiH-like putative cysteine hydrolases"/>
    <property type="match status" value="1"/>
</dbReference>
<comment type="similarity">
    <text evidence="2 10">Belongs to the purine nucleoside phosphorylase YfiH/LACC1 family.</text>
</comment>
<comment type="catalytic activity">
    <reaction evidence="1">
        <text>inosine + phosphate = alpha-D-ribose 1-phosphate + hypoxanthine</text>
        <dbReference type="Rhea" id="RHEA:27646"/>
        <dbReference type="ChEBI" id="CHEBI:17368"/>
        <dbReference type="ChEBI" id="CHEBI:17596"/>
        <dbReference type="ChEBI" id="CHEBI:43474"/>
        <dbReference type="ChEBI" id="CHEBI:57720"/>
        <dbReference type="EC" id="2.4.2.1"/>
    </reaction>
    <physiologicalReaction direction="left-to-right" evidence="1">
        <dbReference type="Rhea" id="RHEA:27647"/>
    </physiologicalReaction>
</comment>
<evidence type="ECO:0000313" key="12">
    <source>
        <dbReference type="Proteomes" id="UP000243629"/>
    </source>
</evidence>
<proteinExistence type="inferred from homology"/>
<evidence type="ECO:0000256" key="10">
    <source>
        <dbReference type="RuleBase" id="RU361274"/>
    </source>
</evidence>
<keyword evidence="4" id="KW-0479">Metal-binding</keyword>
<evidence type="ECO:0000256" key="2">
    <source>
        <dbReference type="ARBA" id="ARBA00007353"/>
    </source>
</evidence>
<accession>A0A1I4PW27</accession>
<dbReference type="GO" id="GO:0016787">
    <property type="term" value="F:hydrolase activity"/>
    <property type="evidence" value="ECO:0007669"/>
    <property type="project" value="UniProtKB-KW"/>
</dbReference>
<gene>
    <name evidence="11" type="ORF">SAMN05216217_103134</name>
</gene>
<dbReference type="GO" id="GO:0017061">
    <property type="term" value="F:S-methyl-5-thioadenosine phosphorylase activity"/>
    <property type="evidence" value="ECO:0007669"/>
    <property type="project" value="UniProtKB-EC"/>
</dbReference>
<dbReference type="AlphaFoldDB" id="A0A1I4PW27"/>
<protein>
    <recommendedName>
        <fullName evidence="10">Purine nucleoside phosphorylase</fullName>
    </recommendedName>
</protein>
<evidence type="ECO:0000256" key="6">
    <source>
        <dbReference type="ARBA" id="ARBA00022833"/>
    </source>
</evidence>
<dbReference type="STRING" id="1720063.SAMN05216217_103134"/>
<name>A0A1I4PW27_9GAMM</name>
<keyword evidence="12" id="KW-1185">Reference proteome</keyword>
<evidence type="ECO:0000256" key="3">
    <source>
        <dbReference type="ARBA" id="ARBA00022679"/>
    </source>
</evidence>
<reference evidence="12" key="1">
    <citation type="submission" date="2016-10" db="EMBL/GenBank/DDBJ databases">
        <authorList>
            <person name="Varghese N."/>
            <person name="Submissions S."/>
        </authorList>
    </citation>
    <scope>NUCLEOTIDE SEQUENCE [LARGE SCALE GENOMIC DNA]</scope>
    <source>
        <strain evidence="12">DSM 24213</strain>
    </source>
</reference>
<dbReference type="OrthoDB" id="4279at2"/>
<dbReference type="PANTHER" id="PTHR30616:SF2">
    <property type="entry name" value="PURINE NUCLEOSIDE PHOSPHORYLASE LACC1"/>
    <property type="match status" value="1"/>
</dbReference>
<dbReference type="RefSeq" id="WP_093473467.1">
    <property type="nucleotide sequence ID" value="NZ_FOUI01000003.1"/>
</dbReference>
<comment type="catalytic activity">
    <reaction evidence="8">
        <text>adenosine + phosphate = alpha-D-ribose 1-phosphate + adenine</text>
        <dbReference type="Rhea" id="RHEA:27642"/>
        <dbReference type="ChEBI" id="CHEBI:16335"/>
        <dbReference type="ChEBI" id="CHEBI:16708"/>
        <dbReference type="ChEBI" id="CHEBI:43474"/>
        <dbReference type="ChEBI" id="CHEBI:57720"/>
        <dbReference type="EC" id="2.4.2.1"/>
    </reaction>
    <physiologicalReaction direction="left-to-right" evidence="8">
        <dbReference type="Rhea" id="RHEA:27643"/>
    </physiologicalReaction>
</comment>
<dbReference type="EMBL" id="FOUI01000003">
    <property type="protein sequence ID" value="SFM31998.1"/>
    <property type="molecule type" value="Genomic_DNA"/>
</dbReference>
<evidence type="ECO:0000256" key="4">
    <source>
        <dbReference type="ARBA" id="ARBA00022723"/>
    </source>
</evidence>
<dbReference type="PANTHER" id="PTHR30616">
    <property type="entry name" value="UNCHARACTERIZED PROTEIN YFIH"/>
    <property type="match status" value="1"/>
</dbReference>
<dbReference type="Gene3D" id="3.60.140.10">
    <property type="entry name" value="CNF1/YfiH-like putative cysteine hydrolases"/>
    <property type="match status" value="1"/>
</dbReference>
<evidence type="ECO:0000256" key="5">
    <source>
        <dbReference type="ARBA" id="ARBA00022801"/>
    </source>
</evidence>
<keyword evidence="5" id="KW-0378">Hydrolase</keyword>
<dbReference type="Pfam" id="PF02578">
    <property type="entry name" value="Cu-oxidase_4"/>
    <property type="match status" value="1"/>
</dbReference>
<comment type="catalytic activity">
    <reaction evidence="9">
        <text>S-methyl-5'-thioadenosine + phosphate = 5-(methylsulfanyl)-alpha-D-ribose 1-phosphate + adenine</text>
        <dbReference type="Rhea" id="RHEA:11852"/>
        <dbReference type="ChEBI" id="CHEBI:16708"/>
        <dbReference type="ChEBI" id="CHEBI:17509"/>
        <dbReference type="ChEBI" id="CHEBI:43474"/>
        <dbReference type="ChEBI" id="CHEBI:58533"/>
        <dbReference type="EC" id="2.4.2.28"/>
    </reaction>
    <physiologicalReaction direction="left-to-right" evidence="9">
        <dbReference type="Rhea" id="RHEA:11853"/>
    </physiologicalReaction>
</comment>
<comment type="catalytic activity">
    <reaction evidence="7">
        <text>adenosine + H2O + H(+) = inosine + NH4(+)</text>
        <dbReference type="Rhea" id="RHEA:24408"/>
        <dbReference type="ChEBI" id="CHEBI:15377"/>
        <dbReference type="ChEBI" id="CHEBI:15378"/>
        <dbReference type="ChEBI" id="CHEBI:16335"/>
        <dbReference type="ChEBI" id="CHEBI:17596"/>
        <dbReference type="ChEBI" id="CHEBI:28938"/>
        <dbReference type="EC" id="3.5.4.4"/>
    </reaction>
    <physiologicalReaction direction="left-to-right" evidence="7">
        <dbReference type="Rhea" id="RHEA:24409"/>
    </physiologicalReaction>
</comment>
<evidence type="ECO:0000256" key="1">
    <source>
        <dbReference type="ARBA" id="ARBA00000553"/>
    </source>
</evidence>
<evidence type="ECO:0000256" key="7">
    <source>
        <dbReference type="ARBA" id="ARBA00047989"/>
    </source>
</evidence>
<keyword evidence="6" id="KW-0862">Zinc</keyword>
<dbReference type="GO" id="GO:0005507">
    <property type="term" value="F:copper ion binding"/>
    <property type="evidence" value="ECO:0007669"/>
    <property type="project" value="TreeGrafter"/>
</dbReference>
<dbReference type="InterPro" id="IPR038371">
    <property type="entry name" value="Cu_polyphenol_OxRdtase_sf"/>
</dbReference>